<dbReference type="Pfam" id="PF00005">
    <property type="entry name" value="ABC_tran"/>
    <property type="match status" value="1"/>
</dbReference>
<evidence type="ECO:0000256" key="2">
    <source>
        <dbReference type="ARBA" id="ARBA00022448"/>
    </source>
</evidence>
<evidence type="ECO:0000313" key="12">
    <source>
        <dbReference type="EMBL" id="MFC6752670.1"/>
    </source>
</evidence>
<dbReference type="Gene3D" id="1.20.1560.10">
    <property type="entry name" value="ABC transporter type 1, transmembrane domain"/>
    <property type="match status" value="1"/>
</dbReference>
<evidence type="ECO:0000259" key="11">
    <source>
        <dbReference type="PROSITE" id="PS50929"/>
    </source>
</evidence>
<sequence>MAEPDISTGEKLESLKQVARHRPLFMASVLVLSLVSTLLEGIGLTFLYPIITAAQAEGDAVQNADGVTELFFQAYLTLGLPFTLEFLIVGLASVMVVRYSVSFLAKWLSSVLTVEYERYLRTHAYELALGATVSYYDDEGSDDILNAIITQTQYASGAIQQILSLVRQTLLCLMYASIALVIAPVLTVVATVVFGGLTYLIRHVLEPGYTVGDRVATANERVQENVQAGTQGIRDIKLFGMTDHLLSEFRTTIDRYTNSSIALYRNQIAIRSIYELGVAIVLFGLIYVAISRLALSISALGVFLFAMFRLGPRISGLNSMVYAIEGNLPHLVRTHRFIGRLEERQEPDGGTRSVPNPIDEVEFDDVSFTYDGEDGPVLSDITLRIDRGEFVGIVGQSGTGKSTVVSLLARIYDPTSGEIRANGTSIEEFDLREWRSNVAMVRQNPHIFNDTLRYNLTTGRDVSKGELRRVSEVAQISHFLDELAAGYDTPLGDDGVKLSGGQRQRVALARALLSDAELLILDEATSDLDSDLERRIHETIERLGDDRTVIAIAHRLSTVRTADRIYTVEKGRITESGSHHELLRNDGKYAYLHSIQHDSGEHA</sequence>
<dbReference type="PROSITE" id="PS00211">
    <property type="entry name" value="ABC_TRANSPORTER_1"/>
    <property type="match status" value="1"/>
</dbReference>
<keyword evidence="4 9" id="KW-0812">Transmembrane</keyword>
<dbReference type="InterPro" id="IPR003593">
    <property type="entry name" value="AAA+_ATPase"/>
</dbReference>
<dbReference type="InterPro" id="IPR039421">
    <property type="entry name" value="Type_1_exporter"/>
</dbReference>
<dbReference type="GO" id="GO:0005524">
    <property type="term" value="F:ATP binding"/>
    <property type="evidence" value="ECO:0007669"/>
    <property type="project" value="UniProtKB-KW"/>
</dbReference>
<feature type="transmembrane region" description="Helical" evidence="9">
    <location>
        <begin position="170"/>
        <end position="201"/>
    </location>
</feature>
<dbReference type="PANTHER" id="PTHR24221">
    <property type="entry name" value="ATP-BINDING CASSETTE SUB-FAMILY B"/>
    <property type="match status" value="1"/>
</dbReference>
<evidence type="ECO:0000256" key="7">
    <source>
        <dbReference type="ARBA" id="ARBA00022989"/>
    </source>
</evidence>
<dbReference type="PROSITE" id="PS50929">
    <property type="entry name" value="ABC_TM1F"/>
    <property type="match status" value="1"/>
</dbReference>
<dbReference type="PANTHER" id="PTHR24221:SF646">
    <property type="entry name" value="HAEMOLYSIN SECRETION ATP-BINDING PROTEIN"/>
    <property type="match status" value="1"/>
</dbReference>
<evidence type="ECO:0000256" key="3">
    <source>
        <dbReference type="ARBA" id="ARBA00022475"/>
    </source>
</evidence>
<dbReference type="Pfam" id="PF00664">
    <property type="entry name" value="ABC_membrane"/>
    <property type="match status" value="1"/>
</dbReference>
<comment type="caution">
    <text evidence="12">The sequence shown here is derived from an EMBL/GenBank/DDBJ whole genome shotgun (WGS) entry which is preliminary data.</text>
</comment>
<dbReference type="SMART" id="SM00382">
    <property type="entry name" value="AAA"/>
    <property type="match status" value="1"/>
</dbReference>
<dbReference type="RefSeq" id="WP_379779579.1">
    <property type="nucleotide sequence ID" value="NZ_JBHSWW010000033.1"/>
</dbReference>
<dbReference type="InterPro" id="IPR017871">
    <property type="entry name" value="ABC_transporter-like_CS"/>
</dbReference>
<keyword evidence="3" id="KW-1003">Cell membrane</keyword>
<dbReference type="Gene3D" id="3.40.50.300">
    <property type="entry name" value="P-loop containing nucleotide triphosphate hydrolases"/>
    <property type="match status" value="1"/>
</dbReference>
<comment type="subcellular location">
    <subcellularLocation>
        <location evidence="1">Cell membrane</location>
        <topology evidence="1">Multi-pass membrane protein</topology>
    </subcellularLocation>
</comment>
<proteinExistence type="predicted"/>
<reference evidence="12 13" key="1">
    <citation type="journal article" date="2019" name="Int. J. Syst. Evol. Microbiol.">
        <title>The Global Catalogue of Microorganisms (GCM) 10K type strain sequencing project: providing services to taxonomists for standard genome sequencing and annotation.</title>
        <authorList>
            <consortium name="The Broad Institute Genomics Platform"/>
            <consortium name="The Broad Institute Genome Sequencing Center for Infectious Disease"/>
            <person name="Wu L."/>
            <person name="Ma J."/>
        </authorList>
    </citation>
    <scope>NUCLEOTIDE SEQUENCE [LARGE SCALE GENOMIC DNA]</scope>
    <source>
        <strain evidence="12 13">CGMCC 1.3239</strain>
    </source>
</reference>
<evidence type="ECO:0000256" key="8">
    <source>
        <dbReference type="ARBA" id="ARBA00023136"/>
    </source>
</evidence>
<keyword evidence="2" id="KW-0813">Transport</keyword>
<feature type="transmembrane region" description="Helical" evidence="9">
    <location>
        <begin position="71"/>
        <end position="97"/>
    </location>
</feature>
<feature type="transmembrane region" description="Helical" evidence="9">
    <location>
        <begin position="24"/>
        <end position="51"/>
    </location>
</feature>
<dbReference type="PROSITE" id="PS50893">
    <property type="entry name" value="ABC_TRANSPORTER_2"/>
    <property type="match status" value="1"/>
</dbReference>
<dbReference type="SUPFAM" id="SSF52540">
    <property type="entry name" value="P-loop containing nucleoside triphosphate hydrolases"/>
    <property type="match status" value="1"/>
</dbReference>
<feature type="transmembrane region" description="Helical" evidence="9">
    <location>
        <begin position="280"/>
        <end position="308"/>
    </location>
</feature>
<feature type="domain" description="ABC transmembrane type-1" evidence="11">
    <location>
        <begin position="29"/>
        <end position="326"/>
    </location>
</feature>
<evidence type="ECO:0000256" key="9">
    <source>
        <dbReference type="SAM" id="Phobius"/>
    </source>
</evidence>
<organism evidence="12 13">
    <name type="scientific">Halorubrum tibetense</name>
    <dbReference type="NCBI Taxonomy" id="175631"/>
    <lineage>
        <taxon>Archaea</taxon>
        <taxon>Methanobacteriati</taxon>
        <taxon>Methanobacteriota</taxon>
        <taxon>Stenosarchaea group</taxon>
        <taxon>Halobacteria</taxon>
        <taxon>Halobacteriales</taxon>
        <taxon>Haloferacaceae</taxon>
        <taxon>Halorubrum</taxon>
    </lineage>
</organism>
<dbReference type="FunFam" id="3.40.50.300:FF:000221">
    <property type="entry name" value="Multidrug ABC transporter ATP-binding protein"/>
    <property type="match status" value="1"/>
</dbReference>
<dbReference type="EMBL" id="JBHSWW010000033">
    <property type="protein sequence ID" value="MFC6752670.1"/>
    <property type="molecule type" value="Genomic_DNA"/>
</dbReference>
<evidence type="ECO:0000256" key="5">
    <source>
        <dbReference type="ARBA" id="ARBA00022741"/>
    </source>
</evidence>
<evidence type="ECO:0000256" key="6">
    <source>
        <dbReference type="ARBA" id="ARBA00022840"/>
    </source>
</evidence>
<protein>
    <submittedName>
        <fullName evidence="12">ABC transporter ATP-binding protein</fullName>
    </submittedName>
</protein>
<evidence type="ECO:0000256" key="1">
    <source>
        <dbReference type="ARBA" id="ARBA00004651"/>
    </source>
</evidence>
<keyword evidence="13" id="KW-1185">Reference proteome</keyword>
<keyword evidence="7 9" id="KW-1133">Transmembrane helix</keyword>
<keyword evidence="8 9" id="KW-0472">Membrane</keyword>
<dbReference type="InterPro" id="IPR011527">
    <property type="entry name" value="ABC1_TM_dom"/>
</dbReference>
<name>A0ABD5S8B7_9EURY</name>
<dbReference type="SUPFAM" id="SSF90123">
    <property type="entry name" value="ABC transporter transmembrane region"/>
    <property type="match status" value="1"/>
</dbReference>
<evidence type="ECO:0000256" key="4">
    <source>
        <dbReference type="ARBA" id="ARBA00022692"/>
    </source>
</evidence>
<dbReference type="Proteomes" id="UP001596442">
    <property type="component" value="Unassembled WGS sequence"/>
</dbReference>
<keyword evidence="5" id="KW-0547">Nucleotide-binding</keyword>
<dbReference type="AlphaFoldDB" id="A0ABD5S8B7"/>
<dbReference type="GO" id="GO:0005886">
    <property type="term" value="C:plasma membrane"/>
    <property type="evidence" value="ECO:0007669"/>
    <property type="project" value="UniProtKB-SubCell"/>
</dbReference>
<dbReference type="InterPro" id="IPR027417">
    <property type="entry name" value="P-loop_NTPase"/>
</dbReference>
<evidence type="ECO:0000259" key="10">
    <source>
        <dbReference type="PROSITE" id="PS50893"/>
    </source>
</evidence>
<dbReference type="InterPro" id="IPR036640">
    <property type="entry name" value="ABC1_TM_sf"/>
</dbReference>
<accession>A0ABD5S8B7</accession>
<keyword evidence="6 12" id="KW-0067">ATP-binding</keyword>
<feature type="domain" description="ABC transporter" evidence="10">
    <location>
        <begin position="361"/>
        <end position="595"/>
    </location>
</feature>
<dbReference type="GO" id="GO:0055085">
    <property type="term" value="P:transmembrane transport"/>
    <property type="evidence" value="ECO:0007669"/>
    <property type="project" value="UniProtKB-ARBA"/>
</dbReference>
<evidence type="ECO:0000313" key="13">
    <source>
        <dbReference type="Proteomes" id="UP001596442"/>
    </source>
</evidence>
<gene>
    <name evidence="12" type="ORF">ACFQEU_04205</name>
</gene>
<dbReference type="InterPro" id="IPR003439">
    <property type="entry name" value="ABC_transporter-like_ATP-bd"/>
</dbReference>